<proteinExistence type="predicted"/>
<dbReference type="Proteomes" id="UP000666369">
    <property type="component" value="Unassembled WGS sequence"/>
</dbReference>
<sequence>MIRRSPEKPLPPTLIPPAAYDELCDFLRKSGSALTPAEAIASAIRMWMAKCRTDAAPLRGYQWKQLFLSEGTRLRMRSGDNWHNAEVTGDDIIYRGAAVSPNQMVHQVFGDTRNAWRELWIRFPGEKNWTNAAQLRAREALLAAKAPKLPEEAMAAAAKAMSDALNTALTLVEHANHQSQNTLERRLPRYRRAHDLLDDID</sequence>
<organism evidence="1 2">
    <name type="scientific">Duganella aceris</name>
    <dbReference type="NCBI Taxonomy" id="2703883"/>
    <lineage>
        <taxon>Bacteria</taxon>
        <taxon>Pseudomonadati</taxon>
        <taxon>Pseudomonadota</taxon>
        <taxon>Betaproteobacteria</taxon>
        <taxon>Burkholderiales</taxon>
        <taxon>Oxalobacteraceae</taxon>
        <taxon>Telluria group</taxon>
        <taxon>Duganella</taxon>
    </lineage>
</organism>
<reference evidence="2" key="1">
    <citation type="submission" date="2023-07" db="EMBL/GenBank/DDBJ databases">
        <title>Duganella aceri sp. nov., isolated from tree sap.</title>
        <authorList>
            <person name="Kim I.S."/>
        </authorList>
    </citation>
    <scope>NUCLEOTIDE SEQUENCE [LARGE SCALE GENOMIC DNA]</scope>
    <source>
        <strain evidence="2">SAP-35</strain>
    </source>
</reference>
<keyword evidence="2" id="KW-1185">Reference proteome</keyword>
<accession>A0ABX0FSM5</accession>
<dbReference type="EMBL" id="JAADJT010000014">
    <property type="protein sequence ID" value="NGZ87685.1"/>
    <property type="molecule type" value="Genomic_DNA"/>
</dbReference>
<evidence type="ECO:0000313" key="2">
    <source>
        <dbReference type="Proteomes" id="UP000666369"/>
    </source>
</evidence>
<protein>
    <submittedName>
        <fullName evidence="1">Uncharacterized protein</fullName>
    </submittedName>
</protein>
<dbReference type="RefSeq" id="WP_166107814.1">
    <property type="nucleotide sequence ID" value="NZ_JAADJT010000014.1"/>
</dbReference>
<evidence type="ECO:0000313" key="1">
    <source>
        <dbReference type="EMBL" id="NGZ87685.1"/>
    </source>
</evidence>
<comment type="caution">
    <text evidence="1">The sequence shown here is derived from an EMBL/GenBank/DDBJ whole genome shotgun (WGS) entry which is preliminary data.</text>
</comment>
<name>A0ABX0FSM5_9BURK</name>
<gene>
    <name evidence="1" type="ORF">GW587_25925</name>
</gene>